<proteinExistence type="predicted"/>
<sequence length="195" mass="22877">MIMQKKIDIPQEYFNKSYSDSITDGFSLFKKTYFKILPIFVLILITFLIISNLVMIDPNWQLLELNLQLTQMLENIDYETASIEELQEIMNFMLPILLYSFLLLSIELFFSNFPQFLAFGIVGGYLYKTYLKQEVNSTEEFKRSMKVEILLIPLLFALLISLGLLLLFIPALIIYIFFIFSPVMHSIESEEKLMC</sequence>
<reference evidence="2" key="1">
    <citation type="journal article" date="2014" name="Front. Microbiol.">
        <title>High frequency of phylogenetically diverse reductive dehalogenase-homologous genes in deep subseafloor sedimentary metagenomes.</title>
        <authorList>
            <person name="Kawai M."/>
            <person name="Futagami T."/>
            <person name="Toyoda A."/>
            <person name="Takaki Y."/>
            <person name="Nishi S."/>
            <person name="Hori S."/>
            <person name="Arai W."/>
            <person name="Tsubouchi T."/>
            <person name="Morono Y."/>
            <person name="Uchiyama I."/>
            <person name="Ito T."/>
            <person name="Fujiyama A."/>
            <person name="Inagaki F."/>
            <person name="Takami H."/>
        </authorList>
    </citation>
    <scope>NUCLEOTIDE SEQUENCE</scope>
    <source>
        <strain evidence="2">Expedition CK06-06</strain>
    </source>
</reference>
<organism evidence="2">
    <name type="scientific">marine sediment metagenome</name>
    <dbReference type="NCBI Taxonomy" id="412755"/>
    <lineage>
        <taxon>unclassified sequences</taxon>
        <taxon>metagenomes</taxon>
        <taxon>ecological metagenomes</taxon>
    </lineage>
</organism>
<evidence type="ECO:0000256" key="1">
    <source>
        <dbReference type="SAM" id="Phobius"/>
    </source>
</evidence>
<gene>
    <name evidence="2" type="ORF">S01H4_05323</name>
</gene>
<feature type="transmembrane region" description="Helical" evidence="1">
    <location>
        <begin position="96"/>
        <end position="127"/>
    </location>
</feature>
<comment type="caution">
    <text evidence="2">The sequence shown here is derived from an EMBL/GenBank/DDBJ whole genome shotgun (WGS) entry which is preliminary data.</text>
</comment>
<keyword evidence="1" id="KW-0812">Transmembrane</keyword>
<feature type="transmembrane region" description="Helical" evidence="1">
    <location>
        <begin position="36"/>
        <end position="56"/>
    </location>
</feature>
<keyword evidence="1" id="KW-1133">Transmembrane helix</keyword>
<evidence type="ECO:0000313" key="2">
    <source>
        <dbReference type="EMBL" id="GAG70502.1"/>
    </source>
</evidence>
<name>X1AM31_9ZZZZ</name>
<dbReference type="AlphaFoldDB" id="X1AM31"/>
<feature type="transmembrane region" description="Helical" evidence="1">
    <location>
        <begin position="147"/>
        <end position="180"/>
    </location>
</feature>
<accession>X1AM31</accession>
<dbReference type="EMBL" id="BART01001531">
    <property type="protein sequence ID" value="GAG70502.1"/>
    <property type="molecule type" value="Genomic_DNA"/>
</dbReference>
<protein>
    <submittedName>
        <fullName evidence="2">Uncharacterized protein</fullName>
    </submittedName>
</protein>
<keyword evidence="1" id="KW-0472">Membrane</keyword>
<feature type="non-terminal residue" evidence="2">
    <location>
        <position position="195"/>
    </location>
</feature>